<dbReference type="GO" id="GO:0031080">
    <property type="term" value="C:nuclear pore outer ring"/>
    <property type="evidence" value="ECO:0007669"/>
    <property type="project" value="TreeGrafter"/>
</dbReference>
<dbReference type="PANTHER" id="PTHR13003">
    <property type="entry name" value="NUP107-RELATED"/>
    <property type="match status" value="1"/>
</dbReference>
<reference evidence="9" key="1">
    <citation type="submission" date="2020-11" db="EMBL/GenBank/DDBJ databases">
        <authorList>
            <person name="Tran Van P."/>
        </authorList>
    </citation>
    <scope>NUCLEOTIDE SEQUENCE</scope>
</reference>
<keyword evidence="6 8" id="KW-0906">Nuclear pore complex</keyword>
<dbReference type="GO" id="GO:0017056">
    <property type="term" value="F:structural constituent of nuclear pore"/>
    <property type="evidence" value="ECO:0007669"/>
    <property type="project" value="UniProtKB-UniRule"/>
</dbReference>
<dbReference type="Gene3D" id="1.20.190.50">
    <property type="match status" value="1"/>
</dbReference>
<dbReference type="PANTHER" id="PTHR13003:SF2">
    <property type="entry name" value="NUCLEAR PORE COMPLEX PROTEIN NUP107"/>
    <property type="match status" value="1"/>
</dbReference>
<comment type="subunit">
    <text evidence="8">Part of the nuclear pore complex (NPC).</text>
</comment>
<keyword evidence="5 8" id="KW-0811">Translocation</keyword>
<protein>
    <recommendedName>
        <fullName evidence="8">Nuclear pore complex protein</fullName>
    </recommendedName>
</protein>
<keyword evidence="3" id="KW-0509">mRNA transport</keyword>
<organism evidence="9">
    <name type="scientific">Timema douglasi</name>
    <name type="common">Walking stick</name>
    <dbReference type="NCBI Taxonomy" id="61478"/>
    <lineage>
        <taxon>Eukaryota</taxon>
        <taxon>Metazoa</taxon>
        <taxon>Ecdysozoa</taxon>
        <taxon>Arthropoda</taxon>
        <taxon>Hexapoda</taxon>
        <taxon>Insecta</taxon>
        <taxon>Pterygota</taxon>
        <taxon>Neoptera</taxon>
        <taxon>Polyneoptera</taxon>
        <taxon>Phasmatodea</taxon>
        <taxon>Timematodea</taxon>
        <taxon>Timematoidea</taxon>
        <taxon>Timematidae</taxon>
        <taxon>Timema</taxon>
    </lineage>
</organism>
<evidence type="ECO:0000256" key="1">
    <source>
        <dbReference type="ARBA" id="ARBA00009510"/>
    </source>
</evidence>
<evidence type="ECO:0000256" key="3">
    <source>
        <dbReference type="ARBA" id="ARBA00022816"/>
    </source>
</evidence>
<dbReference type="Pfam" id="PF04121">
    <property type="entry name" value="Nup84_Nup100"/>
    <property type="match status" value="3"/>
</dbReference>
<comment type="similarity">
    <text evidence="1 8">Belongs to the nucleoporin Nup84/Nup107 family.</text>
</comment>
<keyword evidence="8" id="KW-0472">Membrane</keyword>
<evidence type="ECO:0000256" key="8">
    <source>
        <dbReference type="RuleBase" id="RU365072"/>
    </source>
</evidence>
<dbReference type="Gene3D" id="1.10.3450.20">
    <property type="match status" value="1"/>
</dbReference>
<evidence type="ECO:0000256" key="4">
    <source>
        <dbReference type="ARBA" id="ARBA00022927"/>
    </source>
</evidence>
<keyword evidence="7 8" id="KW-0539">Nucleus</keyword>
<keyword evidence="4" id="KW-0653">Protein transport</keyword>
<dbReference type="GO" id="GO:0006406">
    <property type="term" value="P:mRNA export from nucleus"/>
    <property type="evidence" value="ECO:0007669"/>
    <property type="project" value="TreeGrafter"/>
</dbReference>
<evidence type="ECO:0000256" key="5">
    <source>
        <dbReference type="ARBA" id="ARBA00023010"/>
    </source>
</evidence>
<name>A0A7R8VCD0_TIMDO</name>
<gene>
    <name evidence="9" type="ORF">TDIB3V08_LOCUS971</name>
</gene>
<keyword evidence="2 8" id="KW-0813">Transport</keyword>
<dbReference type="GO" id="GO:0006606">
    <property type="term" value="P:protein import into nucleus"/>
    <property type="evidence" value="ECO:0007669"/>
    <property type="project" value="TreeGrafter"/>
</dbReference>
<accession>A0A7R8VCD0</accession>
<dbReference type="GO" id="GO:0031965">
    <property type="term" value="C:nuclear membrane"/>
    <property type="evidence" value="ECO:0007669"/>
    <property type="project" value="UniProtKB-SubCell"/>
</dbReference>
<evidence type="ECO:0000256" key="2">
    <source>
        <dbReference type="ARBA" id="ARBA00022448"/>
    </source>
</evidence>
<evidence type="ECO:0000256" key="7">
    <source>
        <dbReference type="ARBA" id="ARBA00023242"/>
    </source>
</evidence>
<evidence type="ECO:0000313" key="9">
    <source>
        <dbReference type="EMBL" id="CAD7194551.1"/>
    </source>
</evidence>
<dbReference type="EMBL" id="OA564512">
    <property type="protein sequence ID" value="CAD7194551.1"/>
    <property type="molecule type" value="Genomic_DNA"/>
</dbReference>
<proteinExistence type="inferred from homology"/>
<dbReference type="InterPro" id="IPR007252">
    <property type="entry name" value="Nup84/Nup107"/>
</dbReference>
<dbReference type="GO" id="GO:0000973">
    <property type="term" value="P:post-transcriptional tethering of RNA polymerase II gene DNA at nuclear periphery"/>
    <property type="evidence" value="ECO:0007669"/>
    <property type="project" value="TreeGrafter"/>
</dbReference>
<evidence type="ECO:0000256" key="6">
    <source>
        <dbReference type="ARBA" id="ARBA00023132"/>
    </source>
</evidence>
<comment type="function">
    <text evidence="8">Functions as a component of the nuclear pore complex (NPC).</text>
</comment>
<sequence>MNSKKPIEGLTLTSRSASDFQRSSQLLDEVLSPSTKSILRVSKNTSQKIAFRPLVTDKLFIEFLEALQAQSSDHGSLDILSSFIQCCNNTLDYMKATDAVKMSTEDEIISEIWLQGERNTWRLLLSLYQNRLRLQQEADDQGDIFMDVSETIKSVPWISEKDIVTRLFKEDNTTREYQLVVDWLEKNSADGRFDEACIQHYTDKTVAWENTLHQLHNKENSIPFGSSCPMVTKLDPDAPMRERRDLHDMDKEDEDRLLRDVFTEIRCGLLEKAQALCIHCGQYWRAATLEGWRPFHDPNYSSVSEDGELLPLEALTEVCATWEDYLWAYLKVQVDILVEREIRSSLSQSYQPMPDEYWKNKMDLEEVFTELSACKDSNVRVEAKKPIHIVQKLIIQDKISELLDEMEVWVKGKDTSVTDSMLDQGNICNPHFLRFLSHVVLFLRVIGLCHKEHAANAVLEAYVKVLIGIREPQLVAYYVSTLPQEDQVALYAEFLQDISEPRERENCLLMAEDAGLDVETITRTVVENIRYLIRCTVVLIGIREPQLVAYYVSTLPQEDQVALYAEFLQDISEPRERENCLLMAEDAGLDVETITRTVVENIRNLESTTELPDLMAHMTEVDLKKISSLDWVIHYPSQRAEAVWQANALIRHFLAAGKLEAARKTFNKLPGDSIDQIMQHHSCMEDSIAMEAIMLPPRISAAVREFLCFKAYLDAEEGFIDWFQHFHHEKPECPALPIGEVTFTQRIAYDHKLNQYNTDLERWKIAITQLTKTVKRQLYNVLMFPEGGWLLDKVDLLETEEDSDEIHSRNQQLVNLRQLCIPKVYTKQQLQELLVKMSESVVEVMQQKKDAWGYPKIEDVTPVYWILTTFFLFPLGTGLQHGPTHIEVFHLEINSGPDGVLPASEIGLELPGSVLADDPQEEK</sequence>
<dbReference type="AlphaFoldDB" id="A0A7R8VCD0"/>
<comment type="subcellular location">
    <subcellularLocation>
        <location evidence="8">Nucleus</location>
        <location evidence="8">Nuclear pore complex</location>
    </subcellularLocation>
    <subcellularLocation>
        <location evidence="8">Nucleus membrane</location>
    </subcellularLocation>
</comment>